<dbReference type="InterPro" id="IPR029058">
    <property type="entry name" value="AB_hydrolase_fold"/>
</dbReference>
<evidence type="ECO:0000313" key="2">
    <source>
        <dbReference type="Proteomes" id="UP000244962"/>
    </source>
</evidence>
<dbReference type="EMBL" id="QEFB01000007">
    <property type="protein sequence ID" value="PWC06983.1"/>
    <property type="molecule type" value="Genomic_DNA"/>
</dbReference>
<comment type="caution">
    <text evidence="1">The sequence shown here is derived from an EMBL/GenBank/DDBJ whole genome shotgun (WGS) entry which is preliminary data.</text>
</comment>
<dbReference type="RefSeq" id="WP_108962849.1">
    <property type="nucleotide sequence ID" value="NZ_QEFB01000007.1"/>
</dbReference>
<keyword evidence="2" id="KW-1185">Reference proteome</keyword>
<reference evidence="2" key="1">
    <citation type="submission" date="2018-04" db="EMBL/GenBank/DDBJ databases">
        <authorList>
            <person name="Liu S."/>
            <person name="Wang Z."/>
            <person name="Li J."/>
        </authorList>
    </citation>
    <scope>NUCLEOTIDE SEQUENCE [LARGE SCALE GENOMIC DNA]</scope>
    <source>
        <strain evidence="2">622</strain>
    </source>
</reference>
<proteinExistence type="predicted"/>
<dbReference type="Proteomes" id="UP000244962">
    <property type="component" value="Unassembled WGS sequence"/>
</dbReference>
<dbReference type="Gene3D" id="3.40.50.1820">
    <property type="entry name" value="alpha/beta hydrolase"/>
    <property type="match status" value="1"/>
</dbReference>
<evidence type="ECO:0008006" key="3">
    <source>
        <dbReference type="Google" id="ProtNLM"/>
    </source>
</evidence>
<accession>A0A2U1TDY2</accession>
<dbReference type="AlphaFoldDB" id="A0A2U1TDY2"/>
<name>A0A2U1TDY2_9MICO</name>
<protein>
    <recommendedName>
        <fullName evidence="3">Alpha/beta hydrolase</fullName>
    </recommendedName>
</protein>
<sequence length="243" mass="26330">MQTPDPVVPAADVPDVPVIVLLASALLGPAPWEPVERELRSRGYDVIIAPPSDEADPVTPTDAALSYATAVPADRRVILVPHSNAGNFVATLIDIRVVACVVFVDAVIPVESGIQPLAPPTLLDRVEPLVDDDGLLPVWTDWFDEEDIARLFPDPATRFHIEAQQPQLPLKFLRGALRIDPGWDTTPAGYLAFGSTYADDVARARSRGWPVIELDGRHLHMLVDPVGVTDAILELVSRTAPEP</sequence>
<evidence type="ECO:0000313" key="1">
    <source>
        <dbReference type="EMBL" id="PWC06983.1"/>
    </source>
</evidence>
<gene>
    <name evidence="1" type="ORF">DF223_08400</name>
</gene>
<organism evidence="1 2">
    <name type="scientific">Mycetocola zhujimingii</name>
    <dbReference type="NCBI Taxonomy" id="2079792"/>
    <lineage>
        <taxon>Bacteria</taxon>
        <taxon>Bacillati</taxon>
        <taxon>Actinomycetota</taxon>
        <taxon>Actinomycetes</taxon>
        <taxon>Micrococcales</taxon>
        <taxon>Microbacteriaceae</taxon>
        <taxon>Mycetocola</taxon>
    </lineage>
</organism>
<dbReference type="SUPFAM" id="SSF53474">
    <property type="entry name" value="alpha/beta-Hydrolases"/>
    <property type="match status" value="1"/>
</dbReference>